<proteinExistence type="inferred from homology"/>
<dbReference type="Pfam" id="PF00271">
    <property type="entry name" value="Helicase_C"/>
    <property type="match status" value="1"/>
</dbReference>
<dbReference type="GO" id="GO:0003723">
    <property type="term" value="F:RNA binding"/>
    <property type="evidence" value="ECO:0007669"/>
    <property type="project" value="UniProtKB-UniRule"/>
</dbReference>
<protein>
    <recommendedName>
        <fullName evidence="6">ATP-dependent RNA helicase</fullName>
        <ecNumber evidence="6">3.6.4.13</ecNumber>
    </recommendedName>
</protein>
<keyword evidence="2 6" id="KW-0378">Hydrolase</keyword>
<evidence type="ECO:0000313" key="10">
    <source>
        <dbReference type="Proteomes" id="UP000593571"/>
    </source>
</evidence>
<dbReference type="PROSITE" id="PS51194">
    <property type="entry name" value="HELICASE_CTER"/>
    <property type="match status" value="1"/>
</dbReference>
<evidence type="ECO:0000256" key="1">
    <source>
        <dbReference type="ARBA" id="ARBA00022741"/>
    </source>
</evidence>
<evidence type="ECO:0000313" key="9">
    <source>
        <dbReference type="EMBL" id="KAF6464782.1"/>
    </source>
</evidence>
<keyword evidence="5 6" id="KW-0694">RNA-binding</keyword>
<comment type="function">
    <text evidence="6">RNA helicase.</text>
</comment>
<feature type="compositionally biased region" description="Basic residues" evidence="7">
    <location>
        <begin position="268"/>
        <end position="291"/>
    </location>
</feature>
<dbReference type="SMART" id="SM01178">
    <property type="entry name" value="DUF4217"/>
    <property type="match status" value="1"/>
</dbReference>
<sequence length="350" mass="40188">MVCKADEKFNQLVHFLRNRKQEKHLVFFSTCACVEYYGKALEALVKGTEVMCIHGKMKHKRDKIFTGFRGLQSGILVCTDVMARGVDIPEVDWVLQYDPPSNASAFVHRCGRTARIGHAGSALVFLLPMEESYVSFLAINQKCPLQEMSLQESAADVLPRLRARALADRAVFEKGVRAFVSHVQAYAKHECSLIFRLKDLDFAALARGFALLRMPKMPELRGKQFPDFVPVDINTDTIPFKDKVREKQRQKLLEQQRKEKTENEGRRKFIKNKAWSKQKAKKEKKKKMNEKRKREEGSDIEDEDMEELLNDTRLLKKFKKGKITEEEFEKGLLKSGKKSVKAADCGVTDL</sequence>
<organism evidence="9 10">
    <name type="scientific">Rousettus aegyptiacus</name>
    <name type="common">Egyptian fruit bat</name>
    <name type="synonym">Pteropus aegyptiacus</name>
    <dbReference type="NCBI Taxonomy" id="9407"/>
    <lineage>
        <taxon>Eukaryota</taxon>
        <taxon>Metazoa</taxon>
        <taxon>Chordata</taxon>
        <taxon>Craniata</taxon>
        <taxon>Vertebrata</taxon>
        <taxon>Euteleostomi</taxon>
        <taxon>Mammalia</taxon>
        <taxon>Eutheria</taxon>
        <taxon>Laurasiatheria</taxon>
        <taxon>Chiroptera</taxon>
        <taxon>Yinpterochiroptera</taxon>
        <taxon>Pteropodoidea</taxon>
        <taxon>Pteropodidae</taxon>
        <taxon>Rousettinae</taxon>
        <taxon>Rousettus</taxon>
    </lineage>
</organism>
<gene>
    <name evidence="9" type="ORF">HJG63_003766</name>
</gene>
<feature type="compositionally biased region" description="Basic and acidic residues" evidence="7">
    <location>
        <begin position="254"/>
        <end position="267"/>
    </location>
</feature>
<dbReference type="Gene3D" id="3.40.50.300">
    <property type="entry name" value="P-loop containing nucleotide triphosphate hydrolases"/>
    <property type="match status" value="1"/>
</dbReference>
<evidence type="ECO:0000259" key="8">
    <source>
        <dbReference type="PROSITE" id="PS51194"/>
    </source>
</evidence>
<dbReference type="Pfam" id="PF13959">
    <property type="entry name" value="CTE_SPB4"/>
    <property type="match status" value="1"/>
</dbReference>
<dbReference type="AlphaFoldDB" id="A0A7J8GZ47"/>
<evidence type="ECO:0000256" key="4">
    <source>
        <dbReference type="ARBA" id="ARBA00022840"/>
    </source>
</evidence>
<reference evidence="9 10" key="1">
    <citation type="journal article" date="2020" name="Nature">
        <title>Six reference-quality genomes reveal evolution of bat adaptations.</title>
        <authorList>
            <person name="Jebb D."/>
            <person name="Huang Z."/>
            <person name="Pippel M."/>
            <person name="Hughes G.M."/>
            <person name="Lavrichenko K."/>
            <person name="Devanna P."/>
            <person name="Winkler S."/>
            <person name="Jermiin L.S."/>
            <person name="Skirmuntt E.C."/>
            <person name="Katzourakis A."/>
            <person name="Burkitt-Gray L."/>
            <person name="Ray D.A."/>
            <person name="Sullivan K.A.M."/>
            <person name="Roscito J.G."/>
            <person name="Kirilenko B.M."/>
            <person name="Davalos L.M."/>
            <person name="Corthals A.P."/>
            <person name="Power M.L."/>
            <person name="Jones G."/>
            <person name="Ransome R.D."/>
            <person name="Dechmann D.K.N."/>
            <person name="Locatelli A.G."/>
            <person name="Puechmaille S.J."/>
            <person name="Fedrigo O."/>
            <person name="Jarvis E.D."/>
            <person name="Hiller M."/>
            <person name="Vernes S.C."/>
            <person name="Myers E.W."/>
            <person name="Teeling E.C."/>
        </authorList>
    </citation>
    <scope>NUCLEOTIDE SEQUENCE [LARGE SCALE GENOMIC DNA]</scope>
    <source>
        <strain evidence="9">MRouAeg1</strain>
        <tissue evidence="9">Muscle</tissue>
    </source>
</reference>
<dbReference type="EC" id="3.6.4.13" evidence="6"/>
<dbReference type="GO" id="GO:0016787">
    <property type="term" value="F:hydrolase activity"/>
    <property type="evidence" value="ECO:0007669"/>
    <property type="project" value="UniProtKB-KW"/>
</dbReference>
<dbReference type="PANTHER" id="PTHR24031">
    <property type="entry name" value="RNA HELICASE"/>
    <property type="match status" value="1"/>
</dbReference>
<keyword evidence="4 6" id="KW-0067">ATP-binding</keyword>
<dbReference type="Proteomes" id="UP000593571">
    <property type="component" value="Unassembled WGS sequence"/>
</dbReference>
<dbReference type="GO" id="GO:0003724">
    <property type="term" value="F:RNA helicase activity"/>
    <property type="evidence" value="ECO:0007669"/>
    <property type="project" value="UniProtKB-EC"/>
</dbReference>
<dbReference type="SMART" id="SM00490">
    <property type="entry name" value="HELICc"/>
    <property type="match status" value="1"/>
</dbReference>
<comment type="domain">
    <text evidence="6">The Q motif is unique to and characteristic of the DEAD box family of RNA helicases and controls ATP binding and hydrolysis.</text>
</comment>
<evidence type="ECO:0000256" key="2">
    <source>
        <dbReference type="ARBA" id="ARBA00022801"/>
    </source>
</evidence>
<feature type="region of interest" description="Disordered" evidence="7">
    <location>
        <begin position="254"/>
        <end position="304"/>
    </location>
</feature>
<dbReference type="InterPro" id="IPR027417">
    <property type="entry name" value="P-loop_NTPase"/>
</dbReference>
<evidence type="ECO:0000256" key="3">
    <source>
        <dbReference type="ARBA" id="ARBA00022806"/>
    </source>
</evidence>
<name>A0A7J8GZ47_ROUAE</name>
<comment type="similarity">
    <text evidence="6">Belongs to the DEAD box helicase family.</text>
</comment>
<keyword evidence="3 6" id="KW-0347">Helicase</keyword>
<keyword evidence="10" id="KW-1185">Reference proteome</keyword>
<evidence type="ECO:0000256" key="7">
    <source>
        <dbReference type="SAM" id="MobiDB-lite"/>
    </source>
</evidence>
<comment type="catalytic activity">
    <reaction evidence="6">
        <text>ATP + H2O = ADP + phosphate + H(+)</text>
        <dbReference type="Rhea" id="RHEA:13065"/>
        <dbReference type="ChEBI" id="CHEBI:15377"/>
        <dbReference type="ChEBI" id="CHEBI:15378"/>
        <dbReference type="ChEBI" id="CHEBI:30616"/>
        <dbReference type="ChEBI" id="CHEBI:43474"/>
        <dbReference type="ChEBI" id="CHEBI:456216"/>
        <dbReference type="EC" id="3.6.4.13"/>
    </reaction>
</comment>
<dbReference type="GO" id="GO:0005524">
    <property type="term" value="F:ATP binding"/>
    <property type="evidence" value="ECO:0007669"/>
    <property type="project" value="UniProtKB-UniRule"/>
</dbReference>
<dbReference type="FunFam" id="3.40.50.300:FF:001022">
    <property type="entry name" value="RNA helicase"/>
    <property type="match status" value="1"/>
</dbReference>
<dbReference type="CDD" id="cd18787">
    <property type="entry name" value="SF2_C_DEAD"/>
    <property type="match status" value="1"/>
</dbReference>
<keyword evidence="1 6" id="KW-0547">Nucleotide-binding</keyword>
<evidence type="ECO:0000256" key="6">
    <source>
        <dbReference type="RuleBase" id="RU365068"/>
    </source>
</evidence>
<feature type="domain" description="Helicase C-terminal" evidence="8">
    <location>
        <begin position="8"/>
        <end position="156"/>
    </location>
</feature>
<accession>A0A7J8GZ47</accession>
<dbReference type="EMBL" id="JACASE010000005">
    <property type="protein sequence ID" value="KAF6464782.1"/>
    <property type="molecule type" value="Genomic_DNA"/>
</dbReference>
<dbReference type="InterPro" id="IPR001650">
    <property type="entry name" value="Helicase_C-like"/>
</dbReference>
<dbReference type="SUPFAM" id="SSF52540">
    <property type="entry name" value="P-loop containing nucleoside triphosphate hydrolases"/>
    <property type="match status" value="1"/>
</dbReference>
<comment type="caution">
    <text evidence="9">The sequence shown here is derived from an EMBL/GenBank/DDBJ whole genome shotgun (WGS) entry which is preliminary data.</text>
</comment>
<evidence type="ECO:0000256" key="5">
    <source>
        <dbReference type="ARBA" id="ARBA00022884"/>
    </source>
</evidence>
<dbReference type="InterPro" id="IPR025313">
    <property type="entry name" value="SPB4-like_CTE"/>
</dbReference>